<gene>
    <name evidence="2" type="primary">licT</name>
    <name evidence="2" type="ORF">NCTC10254_00891</name>
</gene>
<evidence type="ECO:0000259" key="1">
    <source>
        <dbReference type="PROSITE" id="PS51372"/>
    </source>
</evidence>
<dbReference type="SUPFAM" id="SSF63520">
    <property type="entry name" value="PTS-regulatory domain, PRD"/>
    <property type="match status" value="1"/>
</dbReference>
<dbReference type="RefSeq" id="WP_005526833.1">
    <property type="nucleotide sequence ID" value="NZ_CP050134.2"/>
</dbReference>
<dbReference type="GO" id="GO:0006355">
    <property type="term" value="P:regulation of DNA-templated transcription"/>
    <property type="evidence" value="ECO:0007669"/>
    <property type="project" value="InterPro"/>
</dbReference>
<dbReference type="EMBL" id="UARK01000001">
    <property type="protein sequence ID" value="SPW24510.1"/>
    <property type="molecule type" value="Genomic_DNA"/>
</dbReference>
<comment type="caution">
    <text evidence="2">The sequence shown here is derived from an EMBL/GenBank/DDBJ whole genome shotgun (WGS) entry which is preliminary data.</text>
</comment>
<evidence type="ECO:0000313" key="3">
    <source>
        <dbReference type="Proteomes" id="UP000249886"/>
    </source>
</evidence>
<organism evidence="2 3">
    <name type="scientific">Corynebacterium matruchotii</name>
    <dbReference type="NCBI Taxonomy" id="43768"/>
    <lineage>
        <taxon>Bacteria</taxon>
        <taxon>Bacillati</taxon>
        <taxon>Actinomycetota</taxon>
        <taxon>Actinomycetes</taxon>
        <taxon>Mycobacteriales</taxon>
        <taxon>Corynebacteriaceae</taxon>
        <taxon>Corynebacterium</taxon>
    </lineage>
</organism>
<dbReference type="GeneID" id="84574676"/>
<feature type="domain" description="PRD" evidence="1">
    <location>
        <begin position="74"/>
        <end position="180"/>
    </location>
</feature>
<dbReference type="InterPro" id="IPR036634">
    <property type="entry name" value="PRD_sf"/>
</dbReference>
<reference evidence="2 3" key="1">
    <citation type="submission" date="2018-06" db="EMBL/GenBank/DDBJ databases">
        <authorList>
            <consortium name="Pathogen Informatics"/>
            <person name="Doyle S."/>
        </authorList>
    </citation>
    <scope>NUCLEOTIDE SEQUENCE [LARGE SCALE GENOMIC DNA]</scope>
    <source>
        <strain evidence="2 3">NCTC10254</strain>
    </source>
</reference>
<dbReference type="AlphaFoldDB" id="A0A6H9XI04"/>
<dbReference type="InterPro" id="IPR011608">
    <property type="entry name" value="PRD"/>
</dbReference>
<protein>
    <submittedName>
        <fullName evidence="2">Beta-glucoside operon antiterminator</fullName>
    </submittedName>
</protein>
<proteinExistence type="predicted"/>
<name>A0A6H9XI04_9CORY</name>
<accession>A0A6H9XI04</accession>
<dbReference type="Gene3D" id="1.10.1790.10">
    <property type="entry name" value="PRD domain"/>
    <property type="match status" value="1"/>
</dbReference>
<dbReference type="PROSITE" id="PS51372">
    <property type="entry name" value="PRD_2"/>
    <property type="match status" value="1"/>
</dbReference>
<dbReference type="Proteomes" id="UP000249886">
    <property type="component" value="Unassembled WGS sequence"/>
</dbReference>
<dbReference type="Pfam" id="PF00874">
    <property type="entry name" value="PRD"/>
    <property type="match status" value="1"/>
</dbReference>
<sequence>MMDALLTELNRSDLAVVDAPALTHQLQTLPQKRRPAAPVRDVSSWFPTEYRVAQRLIAHHLRNADPNLVALHLVAASVVGGTVADAHLMAAELDHITRLLPVQMGMKFLTHVRLFLTRVLGGQQLDTGLSTVRASLVTNHPEAMQVGRNIAHLVADDLGVDITEDEETFLALHAARLLDH</sequence>
<evidence type="ECO:0000313" key="2">
    <source>
        <dbReference type="EMBL" id="SPW24510.1"/>
    </source>
</evidence>